<dbReference type="FunFam" id="1.10.287.280:FF:000001">
    <property type="entry name" value="DNA-directed RNA polymerase"/>
    <property type="match status" value="1"/>
</dbReference>
<comment type="caution">
    <text evidence="13">The sequence shown here is derived from an EMBL/GenBank/DDBJ whole genome shotgun (WGS) entry which is preliminary data.</text>
</comment>
<dbReference type="EMBL" id="LFZN01000087">
    <property type="protein sequence ID" value="KXS99739.1"/>
    <property type="molecule type" value="Genomic_DNA"/>
</dbReference>
<dbReference type="GO" id="GO:0001018">
    <property type="term" value="F:mitochondrial promoter sequence-specific DNA binding"/>
    <property type="evidence" value="ECO:0007669"/>
    <property type="project" value="TreeGrafter"/>
</dbReference>
<dbReference type="GO" id="GO:0006390">
    <property type="term" value="P:mitochondrial transcription"/>
    <property type="evidence" value="ECO:0007669"/>
    <property type="project" value="TreeGrafter"/>
</dbReference>
<feature type="domain" description="DNA-directed RNA polymerase N-terminal" evidence="12">
    <location>
        <begin position="406"/>
        <end position="736"/>
    </location>
</feature>
<comment type="catalytic activity">
    <reaction evidence="9 10">
        <text>RNA(n) + a ribonucleoside 5'-triphosphate = RNA(n+1) + diphosphate</text>
        <dbReference type="Rhea" id="RHEA:21248"/>
        <dbReference type="Rhea" id="RHEA-COMP:14527"/>
        <dbReference type="Rhea" id="RHEA-COMP:17342"/>
        <dbReference type="ChEBI" id="CHEBI:33019"/>
        <dbReference type="ChEBI" id="CHEBI:61557"/>
        <dbReference type="ChEBI" id="CHEBI:140395"/>
        <dbReference type="EC" id="2.7.7.6"/>
    </reaction>
</comment>
<dbReference type="PANTHER" id="PTHR10102:SF0">
    <property type="entry name" value="DNA-DIRECTED RNA POLYMERASE, MITOCHONDRIAL"/>
    <property type="match status" value="1"/>
</dbReference>
<keyword evidence="14" id="KW-1185">Reference proteome</keyword>
<proteinExistence type="inferred from homology"/>
<dbReference type="Gene3D" id="1.10.1320.10">
    <property type="entry name" value="DNA-directed RNA polymerase, N-terminal domain"/>
    <property type="match status" value="1"/>
</dbReference>
<evidence type="ECO:0000259" key="12">
    <source>
        <dbReference type="SMART" id="SM01311"/>
    </source>
</evidence>
<evidence type="ECO:0000256" key="11">
    <source>
        <dbReference type="SAM" id="MobiDB-lite"/>
    </source>
</evidence>
<comment type="similarity">
    <text evidence="2 10">Belongs to the phage and mitochondrial RNA polymerase family.</text>
</comment>
<keyword evidence="6 10" id="KW-0548">Nucleotidyltransferase</keyword>
<evidence type="ECO:0000256" key="8">
    <source>
        <dbReference type="ARBA" id="ARBA00023163"/>
    </source>
</evidence>
<evidence type="ECO:0000313" key="13">
    <source>
        <dbReference type="EMBL" id="KXS99739.1"/>
    </source>
</evidence>
<feature type="compositionally biased region" description="Basic and acidic residues" evidence="11">
    <location>
        <begin position="1119"/>
        <end position="1129"/>
    </location>
</feature>
<evidence type="ECO:0000256" key="6">
    <source>
        <dbReference type="ARBA" id="ARBA00022695"/>
    </source>
</evidence>
<feature type="region of interest" description="Disordered" evidence="11">
    <location>
        <begin position="1108"/>
        <end position="1164"/>
    </location>
</feature>
<feature type="region of interest" description="Disordered" evidence="11">
    <location>
        <begin position="1415"/>
        <end position="1445"/>
    </location>
</feature>
<comment type="function">
    <text evidence="1 10">DNA-dependent RNA polymerase catalyzes the transcription of DNA into RNA using the four ribonucleoside triphosphates as substrates.</text>
</comment>
<dbReference type="InterPro" id="IPR029262">
    <property type="entry name" value="RPOL_N"/>
</dbReference>
<protein>
    <recommendedName>
        <fullName evidence="3 10">DNA-directed RNA polymerase</fullName>
        <ecNumber evidence="3 10">2.7.7.6</ecNumber>
    </recommendedName>
</protein>
<accession>A0A139HBB5</accession>
<feature type="region of interest" description="Disordered" evidence="11">
    <location>
        <begin position="49"/>
        <end position="119"/>
    </location>
</feature>
<dbReference type="Proteomes" id="UP000070133">
    <property type="component" value="Unassembled WGS sequence"/>
</dbReference>
<dbReference type="OrthoDB" id="276422at2759"/>
<dbReference type="SMART" id="SM01311">
    <property type="entry name" value="RPOL_N"/>
    <property type="match status" value="1"/>
</dbReference>
<feature type="compositionally biased region" description="Basic and acidic residues" evidence="11">
    <location>
        <begin position="1155"/>
        <end position="1164"/>
    </location>
</feature>
<keyword evidence="8 10" id="KW-0804">Transcription</keyword>
<dbReference type="Pfam" id="PF00940">
    <property type="entry name" value="RNA_pol"/>
    <property type="match status" value="1"/>
</dbReference>
<evidence type="ECO:0000256" key="10">
    <source>
        <dbReference type="RuleBase" id="RU003805"/>
    </source>
</evidence>
<keyword evidence="7" id="KW-0809">Transit peptide</keyword>
<keyword evidence="4 10" id="KW-0240">DNA-directed RNA polymerase</keyword>
<dbReference type="PANTHER" id="PTHR10102">
    <property type="entry name" value="DNA-DIRECTED RNA POLYMERASE, MITOCHONDRIAL"/>
    <property type="match status" value="1"/>
</dbReference>
<dbReference type="GO" id="GO:0034245">
    <property type="term" value="C:mitochondrial DNA-directed RNA polymerase complex"/>
    <property type="evidence" value="ECO:0007669"/>
    <property type="project" value="TreeGrafter"/>
</dbReference>
<evidence type="ECO:0000256" key="3">
    <source>
        <dbReference type="ARBA" id="ARBA00012418"/>
    </source>
</evidence>
<evidence type="ECO:0000256" key="9">
    <source>
        <dbReference type="ARBA" id="ARBA00048552"/>
    </source>
</evidence>
<evidence type="ECO:0000313" key="14">
    <source>
        <dbReference type="Proteomes" id="UP000070133"/>
    </source>
</evidence>
<evidence type="ECO:0000256" key="1">
    <source>
        <dbReference type="ARBA" id="ARBA00004026"/>
    </source>
</evidence>
<dbReference type="SUPFAM" id="SSF56672">
    <property type="entry name" value="DNA/RNA polymerases"/>
    <property type="match status" value="1"/>
</dbReference>
<feature type="compositionally biased region" description="Basic and acidic residues" evidence="11">
    <location>
        <begin position="59"/>
        <end position="68"/>
    </location>
</feature>
<dbReference type="Pfam" id="PF14700">
    <property type="entry name" value="RPOL_N"/>
    <property type="match status" value="1"/>
</dbReference>
<evidence type="ECO:0000256" key="4">
    <source>
        <dbReference type="ARBA" id="ARBA00022478"/>
    </source>
</evidence>
<evidence type="ECO:0000256" key="7">
    <source>
        <dbReference type="ARBA" id="ARBA00022946"/>
    </source>
</evidence>
<feature type="compositionally biased region" description="Acidic residues" evidence="11">
    <location>
        <begin position="1415"/>
        <end position="1429"/>
    </location>
</feature>
<feature type="compositionally biased region" description="Pro residues" evidence="11">
    <location>
        <begin position="98"/>
        <end position="111"/>
    </location>
</feature>
<evidence type="ECO:0000256" key="2">
    <source>
        <dbReference type="ARBA" id="ARBA00009493"/>
    </source>
</evidence>
<dbReference type="PROSITE" id="PS00489">
    <property type="entry name" value="RNA_POL_PHAGE_2"/>
    <property type="match status" value="1"/>
</dbReference>
<name>A0A139HBB5_9PEZI</name>
<reference evidence="13 14" key="1">
    <citation type="submission" date="2015-07" db="EMBL/GenBank/DDBJ databases">
        <title>Comparative genomics of the Sigatoka disease complex on banana suggests a link between parallel evolutionary changes in Pseudocercospora fijiensis and Pseudocercospora eumusae and increased virulence on the banana host.</title>
        <authorList>
            <person name="Chang T.-C."/>
            <person name="Salvucci A."/>
            <person name="Crous P.W."/>
            <person name="Stergiopoulos I."/>
        </authorList>
    </citation>
    <scope>NUCLEOTIDE SEQUENCE [LARGE SCALE GENOMIC DNA]</scope>
    <source>
        <strain evidence="13 14">CBS 114824</strain>
    </source>
</reference>
<evidence type="ECO:0000256" key="5">
    <source>
        <dbReference type="ARBA" id="ARBA00022679"/>
    </source>
</evidence>
<keyword evidence="5 10" id="KW-0808">Transferase</keyword>
<dbReference type="Gene3D" id="1.10.150.20">
    <property type="entry name" value="5' to 3' exonuclease, C-terminal subdomain"/>
    <property type="match status" value="1"/>
</dbReference>
<gene>
    <name evidence="13" type="ORF">AC578_10406</name>
</gene>
<dbReference type="InterPro" id="IPR043502">
    <property type="entry name" value="DNA/RNA_pol_sf"/>
</dbReference>
<dbReference type="GO" id="GO:0003899">
    <property type="term" value="F:DNA-directed RNA polymerase activity"/>
    <property type="evidence" value="ECO:0007669"/>
    <property type="project" value="UniProtKB-EC"/>
</dbReference>
<dbReference type="Gene3D" id="1.10.287.280">
    <property type="match status" value="1"/>
</dbReference>
<dbReference type="InterPro" id="IPR037159">
    <property type="entry name" value="RNA_POL_N_sf"/>
</dbReference>
<dbReference type="InterPro" id="IPR046950">
    <property type="entry name" value="DNA-dir_Rpol_C_phage-type"/>
</dbReference>
<sequence length="1481" mass="164868">MLVRCAGRRQRHCHTHTRTSSTILAASASASFARLHLPWLAPAQLRWTASQPAPSRMPSPRDARRIEFSRVTNGRTHLRTLATATDQYTPRSSNQAPAPAPAPPSPSPSPSPLGLGSGFRNVADEHVPFDFSAFTDGNQTHYTGLEARTRPAMLHHTPKSLHRSFASGEVGLTGSVRDLLGHLHTTLGVGRRDRAEAIIQRLADQIDPQSPELVYAHSVYLQNLLQSVMLEGRDSPQSQALLKDMQRWFEVEIRNKRVTPDPSLLIPVMRAAIRALDGPRRERTIRRYAEMAKELGDDVMDDVLLSEEYDDNEFAILGRATSQYYEDVDTSDALPAAEPAVEAAESQPELSVRQDWLDLATIPDVRATEQKGVGLHSIKLAMDIFKEMPDASPDASPEARRELALARQRRLEDTSVEIAVERWKKADQDLRKIGIHTSMQSRPVAALMWQWYQMLLPALELELQAAKKTMTESRKNDDRNVYGPYLEMLPMKKVAANTILYMVSTVANGKDRTAGTYTSEVKLSNATVHLAKSIEAECLASVARQKASAPQNRKANTTSQIRRQAVSVLKKGIDKANASPKTKAKKASQAMLAEVAWPLAVRAKLGAMLVSKLLECARLPVTKQHPRTKEMITQMQPAFLHRLKYDKGRKSGVITPNPALLDKLQGEPVGSLIAKRMPMVVEPKPWTGWSDGGYLHYSNPILRLQLGDMSAKEYFMAADQNNDLDTLYKGLTALGKVPWKIHQGVFKVQLEAWNSGEAIANFAPLNPEMSMPPEPDSSADPLERRKWLAEVRELGNRKAGYHSKRCFQNFQLEIARTLLNETLYFPHNIDFRGRAYPIPPYLNHMGADNVRGLLVFADGKELGENGLRWLKIHLATVAGHDKASLEERVEFTMEHLDDIYDSVRDPLGGRRWWLQAEDAWQTLAACFELTGALESPDPTKFVSHLPIQQDGTCNGLQHYAALGGDKAGAAQVNLEPSDRPADVYTAVAEAVKAEVEKDANDGNSIAQKLHGRITRKCVKQPVMTNVYGVTFFGARAQVRKQLEVLFPEVKSYDAVNLANMSHYIAQKIFKSLGEMFAGAQEIQNWLGQCADRISTCLTAEQVEELKEQTKKLPRAKKAKTAEKGAKDVEQAEEGEEGGVSADAVKTPTIASSKQKKSERNKDERALSKPLFRSTVVWTTPLRLPVVQPYRSVTSKVVITSMQSIALQDPQVWDPVSRRKQLQAFPPNFIHSLDATHMLLSALACDQENMTFASIHDSFWTHACDVNRLSEVLREAFIAMHREDIIGRLREEFETRYKGCMYMASVLADSPVGQRITARRLELKSEAKERKDESMPSELGLEAERMRLLNSEDPAENAKGEAMITPGSIVLAESDTTAFAAATELAGQKLGEMPVNPLEVEGSAEMDAAVLHDDDDDAAAAPGENDEELDTTAKAMSDKKKAKTPRKVPRKVYVWLPLTMPEVPAKGDFDVTRLRESRYFFH</sequence>
<dbReference type="STRING" id="321146.A0A139HBB5"/>
<organism evidence="13 14">
    <name type="scientific">Pseudocercospora eumusae</name>
    <dbReference type="NCBI Taxonomy" id="321146"/>
    <lineage>
        <taxon>Eukaryota</taxon>
        <taxon>Fungi</taxon>
        <taxon>Dikarya</taxon>
        <taxon>Ascomycota</taxon>
        <taxon>Pezizomycotina</taxon>
        <taxon>Dothideomycetes</taxon>
        <taxon>Dothideomycetidae</taxon>
        <taxon>Mycosphaerellales</taxon>
        <taxon>Mycosphaerellaceae</taxon>
        <taxon>Pseudocercospora</taxon>
    </lineage>
</organism>
<dbReference type="EC" id="2.7.7.6" evidence="3 10"/>
<dbReference type="PROSITE" id="PS00900">
    <property type="entry name" value="RNA_POL_PHAGE_1"/>
    <property type="match status" value="1"/>
</dbReference>
<feature type="compositionally biased region" description="Polar residues" evidence="11">
    <location>
        <begin position="82"/>
        <end position="95"/>
    </location>
</feature>
<dbReference type="InterPro" id="IPR002092">
    <property type="entry name" value="DNA-dir_Rpol_phage-type"/>
</dbReference>